<dbReference type="InterPro" id="IPR017853">
    <property type="entry name" value="GH"/>
</dbReference>
<evidence type="ECO:0000313" key="5">
    <source>
        <dbReference type="Proteomes" id="UP000230407"/>
    </source>
</evidence>
<feature type="region of interest" description="Disordered" evidence="1">
    <location>
        <begin position="19"/>
        <end position="45"/>
    </location>
</feature>
<dbReference type="SUPFAM" id="SSF51445">
    <property type="entry name" value="(Trans)glycosidases"/>
    <property type="match status" value="1"/>
</dbReference>
<sequence>MAVAAGAVLAVLGVAVAQAGGTGGTDEPERSPAAQQPRELRLPPAGAGFDYQIGGGYELPEGVEVISRDREDDPAPDAYNICYVNAFQVQPGEQDDWDADLILRDGNGDPVIDGGWDEPLLDISTADKRARVAEKVGDWFDGCAADGFDAVEPDNYDSFLRSAGLTTQEHALELMKLLAGRAHAAGLAIAQKNTLELAPHREEIGLDFAVVEECGQWEECGDFTEWFGDRVYVIEYEAAGMAWACDNFGDTLGIVQRDEYAVPADHPDHFRAVCPRP</sequence>
<feature type="chain" id="PRO_5038719682" description="Glycoside-hydrolase family GH114 TIM-barrel domain-containing protein" evidence="2">
    <location>
        <begin position="20"/>
        <end position="277"/>
    </location>
</feature>
<evidence type="ECO:0000313" key="4">
    <source>
        <dbReference type="EMBL" id="PJE97800.1"/>
    </source>
</evidence>
<organism evidence="4 5">
    <name type="scientific">Streptomyces carminius</name>
    <dbReference type="NCBI Taxonomy" id="2665496"/>
    <lineage>
        <taxon>Bacteria</taxon>
        <taxon>Bacillati</taxon>
        <taxon>Actinomycetota</taxon>
        <taxon>Actinomycetes</taxon>
        <taxon>Kitasatosporales</taxon>
        <taxon>Streptomycetaceae</taxon>
        <taxon>Streptomyces</taxon>
    </lineage>
</organism>
<dbReference type="AlphaFoldDB" id="A0A2M8M0T3"/>
<dbReference type="Gene3D" id="3.20.20.70">
    <property type="entry name" value="Aldolase class I"/>
    <property type="match status" value="1"/>
</dbReference>
<comment type="caution">
    <text evidence="4">The sequence shown here is derived from an EMBL/GenBank/DDBJ whole genome shotgun (WGS) entry which is preliminary data.</text>
</comment>
<feature type="domain" description="Glycoside-hydrolase family GH114 TIM-barrel" evidence="3">
    <location>
        <begin position="49"/>
        <end position="251"/>
    </location>
</feature>
<proteinExistence type="predicted"/>
<dbReference type="Proteomes" id="UP000230407">
    <property type="component" value="Unassembled WGS sequence"/>
</dbReference>
<protein>
    <recommendedName>
        <fullName evidence="3">Glycoside-hydrolase family GH114 TIM-barrel domain-containing protein</fullName>
    </recommendedName>
</protein>
<dbReference type="InterPro" id="IPR004352">
    <property type="entry name" value="GH114_TIM-barrel"/>
</dbReference>
<keyword evidence="2" id="KW-0732">Signal</keyword>
<dbReference type="PANTHER" id="PTHR35273:SF2">
    <property type="entry name" value="ALPHA-GALACTOSIDASE"/>
    <property type="match status" value="1"/>
</dbReference>
<name>A0A2M8M0T3_9ACTN</name>
<dbReference type="PANTHER" id="PTHR35273">
    <property type="entry name" value="ALPHA-1,4 POLYGALACTOSAMINIDASE, PUTATIVE (AFU_ORTHOLOGUE AFUA_3G07890)-RELATED"/>
    <property type="match status" value="1"/>
</dbReference>
<feature type="signal peptide" evidence="2">
    <location>
        <begin position="1"/>
        <end position="19"/>
    </location>
</feature>
<reference evidence="4 5" key="1">
    <citation type="submission" date="2017-11" db="EMBL/GenBank/DDBJ databases">
        <title>Streptomyces carmine sp. nov., a novel actinomycete isolated from Sophora alopecuroides in Xinjiang, China.</title>
        <authorList>
            <person name="Wang Y."/>
            <person name="Luo X."/>
            <person name="Wan C."/>
            <person name="Zhang L."/>
        </authorList>
    </citation>
    <scope>NUCLEOTIDE SEQUENCE [LARGE SCALE GENOMIC DNA]</scope>
    <source>
        <strain evidence="4 5">TRM SA0054</strain>
    </source>
</reference>
<accession>A0A2M8M0T3</accession>
<dbReference type="Pfam" id="PF03537">
    <property type="entry name" value="Glyco_hydro_114"/>
    <property type="match status" value="1"/>
</dbReference>
<dbReference type="InterPro" id="IPR013785">
    <property type="entry name" value="Aldolase_TIM"/>
</dbReference>
<evidence type="ECO:0000259" key="3">
    <source>
        <dbReference type="Pfam" id="PF03537"/>
    </source>
</evidence>
<gene>
    <name evidence="4" type="ORF">CUT44_10705</name>
</gene>
<evidence type="ECO:0000256" key="1">
    <source>
        <dbReference type="SAM" id="MobiDB-lite"/>
    </source>
</evidence>
<evidence type="ECO:0000256" key="2">
    <source>
        <dbReference type="SAM" id="SignalP"/>
    </source>
</evidence>
<keyword evidence="5" id="KW-1185">Reference proteome</keyword>
<dbReference type="EMBL" id="PGGW01000039">
    <property type="protein sequence ID" value="PJE97800.1"/>
    <property type="molecule type" value="Genomic_DNA"/>
</dbReference>